<gene>
    <name evidence="4" type="ORF">GCM10008018_13250</name>
</gene>
<name>A0ABQ2BR50_9BACL</name>
<dbReference type="InterPro" id="IPR050129">
    <property type="entry name" value="Zn_alcohol_dh"/>
</dbReference>
<dbReference type="InterPro" id="IPR013149">
    <property type="entry name" value="ADH-like_C"/>
</dbReference>
<dbReference type="Pfam" id="PF08240">
    <property type="entry name" value="ADH_N"/>
    <property type="match status" value="1"/>
</dbReference>
<evidence type="ECO:0000313" key="4">
    <source>
        <dbReference type="EMBL" id="GGI45656.1"/>
    </source>
</evidence>
<evidence type="ECO:0000259" key="3">
    <source>
        <dbReference type="Pfam" id="PF08240"/>
    </source>
</evidence>
<dbReference type="EMBL" id="BMHE01000004">
    <property type="protein sequence ID" value="GGI45656.1"/>
    <property type="molecule type" value="Genomic_DNA"/>
</dbReference>
<keyword evidence="1" id="KW-0560">Oxidoreductase</keyword>
<dbReference type="InterPro" id="IPR011032">
    <property type="entry name" value="GroES-like_sf"/>
</dbReference>
<dbReference type="CDD" id="cd08261">
    <property type="entry name" value="Zn_ADH7"/>
    <property type="match status" value="1"/>
</dbReference>
<accession>A0ABQ2BR50</accession>
<reference evidence="5" key="1">
    <citation type="journal article" date="2019" name="Int. J. Syst. Evol. Microbiol.">
        <title>The Global Catalogue of Microorganisms (GCM) 10K type strain sequencing project: providing services to taxonomists for standard genome sequencing and annotation.</title>
        <authorList>
            <consortium name="The Broad Institute Genomics Platform"/>
            <consortium name="The Broad Institute Genome Sequencing Center for Infectious Disease"/>
            <person name="Wu L."/>
            <person name="Ma J."/>
        </authorList>
    </citation>
    <scope>NUCLEOTIDE SEQUENCE [LARGE SCALE GENOMIC DNA]</scope>
    <source>
        <strain evidence="5">CGMCC 1.15043</strain>
    </source>
</reference>
<comment type="caution">
    <text evidence="4">The sequence shown here is derived from an EMBL/GenBank/DDBJ whole genome shotgun (WGS) entry which is preliminary data.</text>
</comment>
<evidence type="ECO:0000259" key="2">
    <source>
        <dbReference type="Pfam" id="PF00107"/>
    </source>
</evidence>
<dbReference type="Gene3D" id="3.40.50.720">
    <property type="entry name" value="NAD(P)-binding Rossmann-like Domain"/>
    <property type="match status" value="1"/>
</dbReference>
<feature type="domain" description="Alcohol dehydrogenase-like C-terminal" evidence="2">
    <location>
        <begin position="170"/>
        <end position="297"/>
    </location>
</feature>
<feature type="domain" description="Alcohol dehydrogenase-like N-terminal" evidence="3">
    <location>
        <begin position="24"/>
        <end position="131"/>
    </location>
</feature>
<dbReference type="InterPro" id="IPR013154">
    <property type="entry name" value="ADH-like_N"/>
</dbReference>
<dbReference type="Proteomes" id="UP000615455">
    <property type="component" value="Unassembled WGS sequence"/>
</dbReference>
<keyword evidence="5" id="KW-1185">Reference proteome</keyword>
<dbReference type="PANTHER" id="PTHR43401">
    <property type="entry name" value="L-THREONINE 3-DEHYDROGENASE"/>
    <property type="match status" value="1"/>
</dbReference>
<protein>
    <submittedName>
        <fullName evidence="4">Alcohol dehydrogenase</fullName>
    </submittedName>
</protein>
<dbReference type="SUPFAM" id="SSF51735">
    <property type="entry name" value="NAD(P)-binding Rossmann-fold domains"/>
    <property type="match status" value="1"/>
</dbReference>
<dbReference type="RefSeq" id="WP_189009374.1">
    <property type="nucleotide sequence ID" value="NZ_BMHE01000004.1"/>
</dbReference>
<evidence type="ECO:0000256" key="1">
    <source>
        <dbReference type="ARBA" id="ARBA00023002"/>
    </source>
</evidence>
<proteinExistence type="predicted"/>
<dbReference type="SUPFAM" id="SSF50129">
    <property type="entry name" value="GroES-like"/>
    <property type="match status" value="1"/>
</dbReference>
<organism evidence="4 5">
    <name type="scientific">Paenibacillus marchantiophytorum</name>
    <dbReference type="NCBI Taxonomy" id="1619310"/>
    <lineage>
        <taxon>Bacteria</taxon>
        <taxon>Bacillati</taxon>
        <taxon>Bacillota</taxon>
        <taxon>Bacilli</taxon>
        <taxon>Bacillales</taxon>
        <taxon>Paenibacillaceae</taxon>
        <taxon>Paenibacillus</taxon>
    </lineage>
</organism>
<evidence type="ECO:0000313" key="5">
    <source>
        <dbReference type="Proteomes" id="UP000615455"/>
    </source>
</evidence>
<dbReference type="Pfam" id="PF00107">
    <property type="entry name" value="ADH_zinc_N"/>
    <property type="match status" value="1"/>
</dbReference>
<dbReference type="InterPro" id="IPR036291">
    <property type="entry name" value="NAD(P)-bd_dom_sf"/>
</dbReference>
<dbReference type="Gene3D" id="3.90.180.10">
    <property type="entry name" value="Medium-chain alcohol dehydrogenases, catalytic domain"/>
    <property type="match status" value="1"/>
</dbReference>
<sequence length="337" mass="37409">MKSIRCSQPNKLEMVQANKPMRRSGEVLIQIKAIGVCGTDYHAYRGKQPFFTYPRVLGHEIAAEIVEIDPNPSDMKPGDSVTIIPYLHCGTCIACRNGKSNACANLQVIGVHKDGGMSEFLAVPLDKIVKTANMTLQQTVIIEPMAIGAHAIRRANLKQNEFVLVIGAGPIGMAVMKFAKLAGAKVIAMDFNQERLDFSKRWANIDYVINATTDAMEDLIRWTDGDMVPTVIDATGSAKSMENSFKYASHGGRVVLVSLIQGEISIHYPEFHRKELSLHGSRAATKEDFEYVITCMENEWIDAESFISHRAHFDDAIDAFQHWLNPESCVIKAIIEL</sequence>
<dbReference type="PANTHER" id="PTHR43401:SF3">
    <property type="entry name" value="L-GALACTONATE-5-DEHYDROGENASE"/>
    <property type="match status" value="1"/>
</dbReference>